<protein>
    <submittedName>
        <fullName evidence="1">Uncharacterized protein</fullName>
    </submittedName>
</protein>
<dbReference type="Proteomes" id="UP000516380">
    <property type="component" value="Chromosome"/>
</dbReference>
<evidence type="ECO:0000313" key="1">
    <source>
        <dbReference type="EMBL" id="BCI92436.1"/>
    </source>
</evidence>
<reference evidence="1 2" key="1">
    <citation type="submission" date="2020-07" db="EMBL/GenBank/DDBJ databases">
        <title>Mycobacterium kansasii (former subtype) with zoonotic potential isolated from diseased indoor pet cat, Japan.</title>
        <authorList>
            <person name="Fukano H."/>
            <person name="Terazono T."/>
            <person name="Hoshino Y."/>
        </authorList>
    </citation>
    <scope>NUCLEOTIDE SEQUENCE [LARGE SCALE GENOMIC DNA]</scope>
    <source>
        <strain evidence="1 2">Kuro-I</strain>
    </source>
</reference>
<proteinExistence type="predicted"/>
<dbReference type="EMBL" id="AP023343">
    <property type="protein sequence ID" value="BCI92436.1"/>
    <property type="molecule type" value="Genomic_DNA"/>
</dbReference>
<dbReference type="AlphaFoldDB" id="A0A7G1IN77"/>
<sequence length="77" mass="7714">MGAVGAVVVVDGGEGVEQGLQFGDGGWVRAGSQPAFEGLVEAFDFPLGLWVAGVAVFLGDAQGCQEAFEVVVAVGES</sequence>
<organism evidence="1 2">
    <name type="scientific">Mycobacterium kansasii</name>
    <dbReference type="NCBI Taxonomy" id="1768"/>
    <lineage>
        <taxon>Bacteria</taxon>
        <taxon>Bacillati</taxon>
        <taxon>Actinomycetota</taxon>
        <taxon>Actinomycetes</taxon>
        <taxon>Mycobacteriales</taxon>
        <taxon>Mycobacteriaceae</taxon>
        <taxon>Mycobacterium</taxon>
    </lineage>
</organism>
<name>A0A7G1IN77_MYCKA</name>
<gene>
    <name evidence="1" type="ORF">NIIDMKKI_76420</name>
</gene>
<evidence type="ECO:0000313" key="2">
    <source>
        <dbReference type="Proteomes" id="UP000516380"/>
    </source>
</evidence>
<accession>A0A7G1IN77</accession>
<keyword evidence="2" id="KW-1185">Reference proteome</keyword>